<proteinExistence type="predicted"/>
<evidence type="ECO:0000313" key="2">
    <source>
        <dbReference type="Proteomes" id="UP001189429"/>
    </source>
</evidence>
<organism evidence="1 2">
    <name type="scientific">Prorocentrum cordatum</name>
    <dbReference type="NCBI Taxonomy" id="2364126"/>
    <lineage>
        <taxon>Eukaryota</taxon>
        <taxon>Sar</taxon>
        <taxon>Alveolata</taxon>
        <taxon>Dinophyceae</taxon>
        <taxon>Prorocentrales</taxon>
        <taxon>Prorocentraceae</taxon>
        <taxon>Prorocentrum</taxon>
    </lineage>
</organism>
<feature type="non-terminal residue" evidence="1">
    <location>
        <position position="289"/>
    </location>
</feature>
<comment type="caution">
    <text evidence="1">The sequence shown here is derived from an EMBL/GenBank/DDBJ whole genome shotgun (WGS) entry which is preliminary data.</text>
</comment>
<accession>A0ABN9S0Z3</accession>
<reference evidence="1" key="1">
    <citation type="submission" date="2023-10" db="EMBL/GenBank/DDBJ databases">
        <authorList>
            <person name="Chen Y."/>
            <person name="Shah S."/>
            <person name="Dougan E. K."/>
            <person name="Thang M."/>
            <person name="Chan C."/>
        </authorList>
    </citation>
    <scope>NUCLEOTIDE SEQUENCE [LARGE SCALE GENOMIC DNA]</scope>
</reference>
<dbReference type="EMBL" id="CAUYUJ010008191">
    <property type="protein sequence ID" value="CAK0823128.1"/>
    <property type="molecule type" value="Genomic_DNA"/>
</dbReference>
<gene>
    <name evidence="1" type="ORF">PCOR1329_LOCUS23968</name>
</gene>
<keyword evidence="2" id="KW-1185">Reference proteome</keyword>
<name>A0ABN9S0Z3_9DINO</name>
<dbReference type="Proteomes" id="UP001189429">
    <property type="component" value="Unassembled WGS sequence"/>
</dbReference>
<sequence length="289" mass="32312">QALGGLKNKDGLVCFPVPTVEGLSMQLHVGPDKSPCQIRTKIQGKRFLASPRETLPEGKFFDRGSGRVRNLSGTSDELLHMQREVNLGPLRRQRPGKASSPRRGTLVRYFAGRGGMALEKADYLRRRDLPRTFAATQEAHQSEQQVEVSTRGIAPRSWVFCSFYDRADGRRKGGAADVAPLPGAAVRAAKTFVHARGRSLKVIAKTADTELRQRNIHSHDISQRQIQAIMKAPTTDVAWAQAAPSRRLFIIAGDMNFAAFARLDLRQPTRQLPRRQHSSSKCHIVRWYQ</sequence>
<feature type="non-terminal residue" evidence="1">
    <location>
        <position position="1"/>
    </location>
</feature>
<protein>
    <submittedName>
        <fullName evidence="1">Uncharacterized protein</fullName>
    </submittedName>
</protein>
<evidence type="ECO:0000313" key="1">
    <source>
        <dbReference type="EMBL" id="CAK0823128.1"/>
    </source>
</evidence>